<evidence type="ECO:0000313" key="3">
    <source>
        <dbReference type="Proteomes" id="UP000278746"/>
    </source>
</evidence>
<feature type="transmembrane region" description="Helical" evidence="1">
    <location>
        <begin position="23"/>
        <end position="56"/>
    </location>
</feature>
<comment type="caution">
    <text evidence="2">The sequence shown here is derived from an EMBL/GenBank/DDBJ whole genome shotgun (WGS) entry which is preliminary data.</text>
</comment>
<reference evidence="2 3" key="1">
    <citation type="submission" date="2018-10" db="EMBL/GenBank/DDBJ databases">
        <title>Bacillus Keqinensis sp. nov., a moderately halophilic bacterium isolated from a saline-alkaline lake.</title>
        <authorList>
            <person name="Wang H."/>
        </authorList>
    </citation>
    <scope>NUCLEOTIDE SEQUENCE [LARGE SCALE GENOMIC DNA]</scope>
    <source>
        <strain evidence="2 3">KQ-3</strain>
    </source>
</reference>
<keyword evidence="1" id="KW-0812">Transmembrane</keyword>
<dbReference type="EMBL" id="RHIB01000002">
    <property type="protein sequence ID" value="RNA67497.1"/>
    <property type="molecule type" value="Genomic_DNA"/>
</dbReference>
<proteinExistence type="predicted"/>
<keyword evidence="1" id="KW-1133">Transmembrane helix</keyword>
<feature type="transmembrane region" description="Helical" evidence="1">
    <location>
        <begin position="68"/>
        <end position="91"/>
    </location>
</feature>
<dbReference type="RefSeq" id="WP_122898952.1">
    <property type="nucleotide sequence ID" value="NZ_RHIB01000002.1"/>
</dbReference>
<name>A0A3M7TQF4_9BACI</name>
<dbReference type="AlphaFoldDB" id="A0A3M7TQF4"/>
<keyword evidence="3" id="KW-1185">Reference proteome</keyword>
<dbReference type="Proteomes" id="UP000278746">
    <property type="component" value="Unassembled WGS sequence"/>
</dbReference>
<organism evidence="2 3">
    <name type="scientific">Alteribacter keqinensis</name>
    <dbReference type="NCBI Taxonomy" id="2483800"/>
    <lineage>
        <taxon>Bacteria</taxon>
        <taxon>Bacillati</taxon>
        <taxon>Bacillota</taxon>
        <taxon>Bacilli</taxon>
        <taxon>Bacillales</taxon>
        <taxon>Bacillaceae</taxon>
        <taxon>Alteribacter</taxon>
    </lineage>
</organism>
<accession>A0A3M7TQF4</accession>
<keyword evidence="1" id="KW-0472">Membrane</keyword>
<evidence type="ECO:0000256" key="1">
    <source>
        <dbReference type="SAM" id="Phobius"/>
    </source>
</evidence>
<protein>
    <submittedName>
        <fullName evidence="2">DUF4190 domain-containing protein</fullName>
    </submittedName>
</protein>
<evidence type="ECO:0000313" key="2">
    <source>
        <dbReference type="EMBL" id="RNA67497.1"/>
    </source>
</evidence>
<sequence length="108" mass="12058">MERRTASIYPNKPVHDDGLKRAFAYSSFILGIASLIGGILLAFMSIPSSLLAIILAIPGRKSTERRSFATAGMILGIISLLFMLLYFLIFFSTIFDLEDKIIEQVRGW</sequence>
<gene>
    <name evidence="2" type="ORF">EBO34_12245</name>
</gene>